<accession>A0AA40B7W4</accession>
<feature type="compositionally biased region" description="Low complexity" evidence="2">
    <location>
        <begin position="38"/>
        <end position="49"/>
    </location>
</feature>
<evidence type="ECO:0000256" key="2">
    <source>
        <dbReference type="SAM" id="MobiDB-lite"/>
    </source>
</evidence>
<name>A0AA40B7W4_9PEZI</name>
<feature type="region of interest" description="Disordered" evidence="2">
    <location>
        <begin position="84"/>
        <end position="179"/>
    </location>
</feature>
<keyword evidence="3" id="KW-1133">Transmembrane helix</keyword>
<organism evidence="4 5">
    <name type="scientific">Apiosordaria backusii</name>
    <dbReference type="NCBI Taxonomy" id="314023"/>
    <lineage>
        <taxon>Eukaryota</taxon>
        <taxon>Fungi</taxon>
        <taxon>Dikarya</taxon>
        <taxon>Ascomycota</taxon>
        <taxon>Pezizomycotina</taxon>
        <taxon>Sordariomycetes</taxon>
        <taxon>Sordariomycetidae</taxon>
        <taxon>Sordariales</taxon>
        <taxon>Lasiosphaeriaceae</taxon>
        <taxon>Apiosordaria</taxon>
    </lineage>
</organism>
<evidence type="ECO:0000256" key="1">
    <source>
        <dbReference type="SAM" id="Coils"/>
    </source>
</evidence>
<feature type="compositionally biased region" description="Basic and acidic residues" evidence="2">
    <location>
        <begin position="1"/>
        <end position="13"/>
    </location>
</feature>
<evidence type="ECO:0000313" key="4">
    <source>
        <dbReference type="EMBL" id="KAK0729282.1"/>
    </source>
</evidence>
<feature type="compositionally biased region" description="Polar residues" evidence="2">
    <location>
        <begin position="50"/>
        <end position="67"/>
    </location>
</feature>
<feature type="coiled-coil region" evidence="1">
    <location>
        <begin position="501"/>
        <end position="560"/>
    </location>
</feature>
<feature type="transmembrane region" description="Helical" evidence="3">
    <location>
        <begin position="210"/>
        <end position="228"/>
    </location>
</feature>
<keyword evidence="3" id="KW-0472">Membrane</keyword>
<reference evidence="4" key="1">
    <citation type="submission" date="2023-06" db="EMBL/GenBank/DDBJ databases">
        <title>Genome-scale phylogeny and comparative genomics of the fungal order Sordariales.</title>
        <authorList>
            <consortium name="Lawrence Berkeley National Laboratory"/>
            <person name="Hensen N."/>
            <person name="Bonometti L."/>
            <person name="Westerberg I."/>
            <person name="Brannstrom I.O."/>
            <person name="Guillou S."/>
            <person name="Cros-Aarteil S."/>
            <person name="Calhoun S."/>
            <person name="Haridas S."/>
            <person name="Kuo A."/>
            <person name="Mondo S."/>
            <person name="Pangilinan J."/>
            <person name="Riley R."/>
            <person name="Labutti K."/>
            <person name="Andreopoulos B."/>
            <person name="Lipzen A."/>
            <person name="Chen C."/>
            <person name="Yanf M."/>
            <person name="Daum C."/>
            <person name="Ng V."/>
            <person name="Clum A."/>
            <person name="Steindorff A."/>
            <person name="Ohm R."/>
            <person name="Martin F."/>
            <person name="Silar P."/>
            <person name="Natvig D."/>
            <person name="Lalanne C."/>
            <person name="Gautier V."/>
            <person name="Ament-Velasquez S.L."/>
            <person name="Kruys A."/>
            <person name="Hutchinson M.I."/>
            <person name="Powell A.J."/>
            <person name="Barry K."/>
            <person name="Miller A.N."/>
            <person name="Grigoriev I.V."/>
            <person name="Debuchy R."/>
            <person name="Gladieux P."/>
            <person name="Thoren M.H."/>
            <person name="Johannesson H."/>
        </authorList>
    </citation>
    <scope>NUCLEOTIDE SEQUENCE</scope>
    <source>
        <strain evidence="4">CBS 540.89</strain>
    </source>
</reference>
<dbReference type="AlphaFoldDB" id="A0AA40B7W4"/>
<evidence type="ECO:0000256" key="3">
    <source>
        <dbReference type="SAM" id="Phobius"/>
    </source>
</evidence>
<keyword evidence="3" id="KW-0812">Transmembrane</keyword>
<keyword evidence="5" id="KW-1185">Reference proteome</keyword>
<evidence type="ECO:0000313" key="5">
    <source>
        <dbReference type="Proteomes" id="UP001172159"/>
    </source>
</evidence>
<gene>
    <name evidence="4" type="ORF">B0T21DRAFT_350195</name>
</gene>
<dbReference type="EMBL" id="JAUKTV010000009">
    <property type="protein sequence ID" value="KAK0729282.1"/>
    <property type="molecule type" value="Genomic_DNA"/>
</dbReference>
<feature type="region of interest" description="Disordered" evidence="2">
    <location>
        <begin position="1"/>
        <end position="72"/>
    </location>
</feature>
<keyword evidence="1" id="KW-0175">Coiled coil</keyword>
<sequence length="581" mass="64632">MAITRKQEREGSYRPESSWRMVEGSETGSFAYDEEIVPSNSDPSNSFDSQPVSIGGSQPWSIGGSQDESIETYLSKAENDEQFILKSPFRPSVPQSVRHSSKEQDRSIGPEFVMPKVEVESPTEEGASAWSSTTIRTPKRPSPPPGLRKRLGMVKESPRIRGRRQSMRQSGELEHPGRPVPDDGVLGSVFSWLLDVIGLAFWVIKFPLGLLLAIYVLSGTTIIAKNMATKSIAASLSPLCRVPGVSYLNVPFCGPNKSEDDKGANVDFDSLVDAQNLLEQVLEKTLEGVTLPLDIKRSEASIRDLRTVVRHSNLKGKQELVLEFDGYIDTVRSVVHELSSFNVHVGSTVDSVISMNRWTARQLDGLEGSDNVLKPKTENNDPWLGSMIEWILSPFQPVIFTEDHLRDTYLRHASHVQDRIASLILEAQTVLSALSKAEDHLEIIHEVAHRTTEEVKTSRQDILYTLWTLVGANNQRLKDLKSQLSVLGQIENQRLKAVKQVTALISDLVKIQAEIQDLRDNVAATELVPNVPLSVHIATINSGVERLDAARSRLKAIEAERVREVVGRGREGERLIDSTRY</sequence>
<comment type="caution">
    <text evidence="4">The sequence shown here is derived from an EMBL/GenBank/DDBJ whole genome shotgun (WGS) entry which is preliminary data.</text>
</comment>
<proteinExistence type="predicted"/>
<dbReference type="Proteomes" id="UP001172159">
    <property type="component" value="Unassembled WGS sequence"/>
</dbReference>
<protein>
    <submittedName>
        <fullName evidence="4">Uncharacterized protein</fullName>
    </submittedName>
</protein>